<evidence type="ECO:0000313" key="3">
    <source>
        <dbReference type="Proteomes" id="UP000280434"/>
    </source>
</evidence>
<keyword evidence="3" id="KW-1185">Reference proteome</keyword>
<dbReference type="OrthoDB" id="9033292at2"/>
<evidence type="ECO:0000256" key="1">
    <source>
        <dbReference type="SAM" id="SignalP"/>
    </source>
</evidence>
<feature type="chain" id="PRO_5019775589" evidence="1">
    <location>
        <begin position="23"/>
        <end position="164"/>
    </location>
</feature>
<dbReference type="EMBL" id="RBZV01000013">
    <property type="protein sequence ID" value="RKP44362.1"/>
    <property type="molecule type" value="Genomic_DNA"/>
</dbReference>
<protein>
    <submittedName>
        <fullName evidence="2">Uncharacterized protein</fullName>
    </submittedName>
</protein>
<organism evidence="2 3">
    <name type="scientific">Trinickia fusca</name>
    <dbReference type="NCBI Taxonomy" id="2419777"/>
    <lineage>
        <taxon>Bacteria</taxon>
        <taxon>Pseudomonadati</taxon>
        <taxon>Pseudomonadota</taxon>
        <taxon>Betaproteobacteria</taxon>
        <taxon>Burkholderiales</taxon>
        <taxon>Burkholderiaceae</taxon>
        <taxon>Trinickia</taxon>
    </lineage>
</organism>
<proteinExistence type="predicted"/>
<name>A0A494X1Y0_9BURK</name>
<reference evidence="2 3" key="1">
    <citation type="submission" date="2018-10" db="EMBL/GenBank/DDBJ databases">
        <title>Paraburkholderia sp. 7MK8-2, isolated from soil.</title>
        <authorList>
            <person name="Gao Z.-H."/>
            <person name="Qiu L.-H."/>
        </authorList>
    </citation>
    <scope>NUCLEOTIDE SEQUENCE [LARGE SCALE GENOMIC DNA]</scope>
    <source>
        <strain evidence="2 3">7MK8-2</strain>
    </source>
</reference>
<sequence>MTCQAGLAAVLMCAAFVAQAQAQAPAAQNVQWQLQVVRDGRTIDTFDGSTAIGQAVTATHHHETVHDVGCKNTPAAQIDLARTLTISPMYADASSVTLAIDAQETIEDDVSQRTIEGCALPPQPRHVTATHPGLEVPAGQWASWTIVDARPTLIYRVRAGVAPH</sequence>
<accession>A0A494X1Y0</accession>
<dbReference type="AlphaFoldDB" id="A0A494X1Y0"/>
<keyword evidence="1" id="KW-0732">Signal</keyword>
<gene>
    <name evidence="2" type="ORF">D7S89_22835</name>
</gene>
<evidence type="ECO:0000313" key="2">
    <source>
        <dbReference type="EMBL" id="RKP44362.1"/>
    </source>
</evidence>
<dbReference type="Proteomes" id="UP000280434">
    <property type="component" value="Unassembled WGS sequence"/>
</dbReference>
<dbReference type="RefSeq" id="WP_121281143.1">
    <property type="nucleotide sequence ID" value="NZ_RBZV01000013.1"/>
</dbReference>
<comment type="caution">
    <text evidence="2">The sequence shown here is derived from an EMBL/GenBank/DDBJ whole genome shotgun (WGS) entry which is preliminary data.</text>
</comment>
<feature type="signal peptide" evidence="1">
    <location>
        <begin position="1"/>
        <end position="22"/>
    </location>
</feature>